<reference evidence="2 3" key="1">
    <citation type="submission" date="2020-10" db="EMBL/GenBank/DDBJ databases">
        <title>Sequencing the genomes of 1000 actinobacteria strains.</title>
        <authorList>
            <person name="Klenk H.-P."/>
        </authorList>
    </citation>
    <scope>NUCLEOTIDE SEQUENCE [LARGE SCALE GENOMIC DNA]</scope>
    <source>
        <strain evidence="2 3">DSM 43748</strain>
    </source>
</reference>
<accession>A0ABR9KCS9</accession>
<dbReference type="RefSeq" id="WP_192775028.1">
    <property type="nucleotide sequence ID" value="NZ_BAAASY010000057.1"/>
</dbReference>
<comment type="caution">
    <text evidence="2">The sequence shown here is derived from an EMBL/GenBank/DDBJ whole genome shotgun (WGS) entry which is preliminary data.</text>
</comment>
<dbReference type="Proteomes" id="UP000661607">
    <property type="component" value="Unassembled WGS sequence"/>
</dbReference>
<dbReference type="EMBL" id="JADBEF010000001">
    <property type="protein sequence ID" value="MBE1559814.1"/>
    <property type="molecule type" value="Genomic_DNA"/>
</dbReference>
<name>A0ABR9KCS9_9ACTN</name>
<evidence type="ECO:0000313" key="3">
    <source>
        <dbReference type="Proteomes" id="UP000661607"/>
    </source>
</evidence>
<evidence type="ECO:0008006" key="4">
    <source>
        <dbReference type="Google" id="ProtNLM"/>
    </source>
</evidence>
<sequence length="99" mass="10443">MLEVDHFNQICEVDVLRDLARVPAVGDEVVSAADPVGDAEALSAIEDDVLYLVAIGRAPEHHATSLRESDYLHESGYSGNESGGRSADTQTGAEVHGPA</sequence>
<evidence type="ECO:0000313" key="2">
    <source>
        <dbReference type="EMBL" id="MBE1559814.1"/>
    </source>
</evidence>
<keyword evidence="3" id="KW-1185">Reference proteome</keyword>
<evidence type="ECO:0000256" key="1">
    <source>
        <dbReference type="SAM" id="MobiDB-lite"/>
    </source>
</evidence>
<feature type="compositionally biased region" description="Basic and acidic residues" evidence="1">
    <location>
        <begin position="63"/>
        <end position="73"/>
    </location>
</feature>
<protein>
    <recommendedName>
        <fullName evidence="4">RCK C-terminal domain-containing protein</fullName>
    </recommendedName>
</protein>
<gene>
    <name evidence="2" type="ORF">H4W81_002593</name>
</gene>
<proteinExistence type="predicted"/>
<organism evidence="2 3">
    <name type="scientific">Nonomuraea africana</name>
    <dbReference type="NCBI Taxonomy" id="46171"/>
    <lineage>
        <taxon>Bacteria</taxon>
        <taxon>Bacillati</taxon>
        <taxon>Actinomycetota</taxon>
        <taxon>Actinomycetes</taxon>
        <taxon>Streptosporangiales</taxon>
        <taxon>Streptosporangiaceae</taxon>
        <taxon>Nonomuraea</taxon>
    </lineage>
</organism>
<feature type="region of interest" description="Disordered" evidence="1">
    <location>
        <begin position="63"/>
        <end position="99"/>
    </location>
</feature>